<evidence type="ECO:0000256" key="1">
    <source>
        <dbReference type="SAM" id="Phobius"/>
    </source>
</evidence>
<feature type="transmembrane region" description="Helical" evidence="1">
    <location>
        <begin position="126"/>
        <end position="148"/>
    </location>
</feature>
<dbReference type="Proteomes" id="UP000290289">
    <property type="component" value="Chromosome 7"/>
</dbReference>
<name>A0A498JBN1_MALDO</name>
<dbReference type="AlphaFoldDB" id="A0A498JBN1"/>
<dbReference type="STRING" id="3750.A0A498JBN1"/>
<evidence type="ECO:0000313" key="2">
    <source>
        <dbReference type="EMBL" id="RXH93138.1"/>
    </source>
</evidence>
<reference evidence="2 3" key="1">
    <citation type="submission" date="2018-10" db="EMBL/GenBank/DDBJ databases">
        <title>A high-quality apple genome assembly.</title>
        <authorList>
            <person name="Hu J."/>
        </authorList>
    </citation>
    <scope>NUCLEOTIDE SEQUENCE [LARGE SCALE GENOMIC DNA]</scope>
    <source>
        <strain evidence="3">cv. HFTH1</strain>
        <tissue evidence="2">Young leaf</tissue>
    </source>
</reference>
<gene>
    <name evidence="2" type="ORF">DVH24_013714</name>
</gene>
<comment type="caution">
    <text evidence="2">The sequence shown here is derived from an EMBL/GenBank/DDBJ whole genome shotgun (WGS) entry which is preliminary data.</text>
</comment>
<sequence>MAVAELSTPSYTKTHLFQLSQLSSLSTHLHSHRRVAFRPLPHTRNARICCSVAPNSNFLVPDVSQVQAPAAPAQTEDPKNKPECFGVFCLTYDLQAEEETKSWKKLINIAVSGAAGMISNHLLFKVSLSCILNLLHFVLFINGGYAFWNLLTSNYLPLPDPA</sequence>
<keyword evidence="1" id="KW-0472">Membrane</keyword>
<keyword evidence="1" id="KW-0812">Transmembrane</keyword>
<organism evidence="2 3">
    <name type="scientific">Malus domestica</name>
    <name type="common">Apple</name>
    <name type="synonym">Pyrus malus</name>
    <dbReference type="NCBI Taxonomy" id="3750"/>
    <lineage>
        <taxon>Eukaryota</taxon>
        <taxon>Viridiplantae</taxon>
        <taxon>Streptophyta</taxon>
        <taxon>Embryophyta</taxon>
        <taxon>Tracheophyta</taxon>
        <taxon>Spermatophyta</taxon>
        <taxon>Magnoliopsida</taxon>
        <taxon>eudicotyledons</taxon>
        <taxon>Gunneridae</taxon>
        <taxon>Pentapetalae</taxon>
        <taxon>rosids</taxon>
        <taxon>fabids</taxon>
        <taxon>Rosales</taxon>
        <taxon>Rosaceae</taxon>
        <taxon>Amygdaloideae</taxon>
        <taxon>Maleae</taxon>
        <taxon>Malus</taxon>
    </lineage>
</organism>
<accession>A0A498JBN1</accession>
<keyword evidence="3" id="KW-1185">Reference proteome</keyword>
<evidence type="ECO:0000313" key="3">
    <source>
        <dbReference type="Proteomes" id="UP000290289"/>
    </source>
</evidence>
<proteinExistence type="predicted"/>
<keyword evidence="1" id="KW-1133">Transmembrane helix</keyword>
<protein>
    <submittedName>
        <fullName evidence="2">Uncharacterized protein</fullName>
    </submittedName>
</protein>
<dbReference type="EMBL" id="RDQH01000333">
    <property type="protein sequence ID" value="RXH93138.1"/>
    <property type="molecule type" value="Genomic_DNA"/>
</dbReference>